<dbReference type="SUPFAM" id="SSF52283">
    <property type="entry name" value="Formate/glycerate dehydrogenase catalytic domain-like"/>
    <property type="match status" value="1"/>
</dbReference>
<dbReference type="GO" id="GO:0005886">
    <property type="term" value="C:plasma membrane"/>
    <property type="evidence" value="ECO:0007669"/>
    <property type="project" value="TreeGrafter"/>
</dbReference>
<evidence type="ECO:0000256" key="3">
    <source>
        <dbReference type="ARBA" id="ARBA00023002"/>
    </source>
</evidence>
<gene>
    <name evidence="6" type="ORF">SAMN04488087_2662</name>
</gene>
<dbReference type="Pfam" id="PF01262">
    <property type="entry name" value="AlaDh_PNT_C"/>
    <property type="match status" value="1"/>
</dbReference>
<comment type="similarity">
    <text evidence="1">Belongs to the AlaDH/PNT family.</text>
</comment>
<dbReference type="InterPro" id="IPR008141">
    <property type="entry name" value="Ala_DH"/>
</dbReference>
<keyword evidence="3" id="KW-0560">Oxidoreductase</keyword>
<dbReference type="Proteomes" id="UP000185812">
    <property type="component" value="Unassembled WGS sequence"/>
</dbReference>
<evidence type="ECO:0000259" key="4">
    <source>
        <dbReference type="SMART" id="SM01002"/>
    </source>
</evidence>
<feature type="domain" description="Alanine dehydrogenase/pyridine nucleotide transhydrogenase N-terminal" evidence="5">
    <location>
        <begin position="34"/>
        <end position="168"/>
    </location>
</feature>
<evidence type="ECO:0000259" key="5">
    <source>
        <dbReference type="SMART" id="SM01003"/>
    </source>
</evidence>
<dbReference type="SUPFAM" id="SSF51735">
    <property type="entry name" value="NAD(P)-binding Rossmann-fold domains"/>
    <property type="match status" value="1"/>
</dbReference>
<dbReference type="STRING" id="633813.SAMN04488087_2662"/>
<organism evidence="6 7">
    <name type="scientific">Rhodothermus profundi</name>
    <dbReference type="NCBI Taxonomy" id="633813"/>
    <lineage>
        <taxon>Bacteria</taxon>
        <taxon>Pseudomonadati</taxon>
        <taxon>Rhodothermota</taxon>
        <taxon>Rhodothermia</taxon>
        <taxon>Rhodothermales</taxon>
        <taxon>Rhodothermaceae</taxon>
        <taxon>Rhodothermus</taxon>
    </lineage>
</organism>
<keyword evidence="7" id="KW-1185">Reference proteome</keyword>
<evidence type="ECO:0000313" key="7">
    <source>
        <dbReference type="Proteomes" id="UP000185812"/>
    </source>
</evidence>
<dbReference type="InterPro" id="IPR036291">
    <property type="entry name" value="NAD(P)-bd_dom_sf"/>
</dbReference>
<feature type="domain" description="Alanine dehydrogenase/pyridine nucleotide transhydrogenase NAD(H)-binding" evidence="4">
    <location>
        <begin position="180"/>
        <end position="328"/>
    </location>
</feature>
<dbReference type="CDD" id="cd05305">
    <property type="entry name" value="L-AlaDH"/>
    <property type="match status" value="1"/>
</dbReference>
<dbReference type="SMART" id="SM01002">
    <property type="entry name" value="AlaDh_PNT_C"/>
    <property type="match status" value="1"/>
</dbReference>
<dbReference type="InterPro" id="IPR007698">
    <property type="entry name" value="AlaDH/PNT_NAD(H)-bd"/>
</dbReference>
<dbReference type="OrthoDB" id="9804592at2"/>
<dbReference type="SMART" id="SM01003">
    <property type="entry name" value="AlaDh_PNT_N"/>
    <property type="match status" value="1"/>
</dbReference>
<dbReference type="AlphaFoldDB" id="A0A1M6XQ56"/>
<dbReference type="GO" id="GO:0042853">
    <property type="term" value="P:L-alanine catabolic process"/>
    <property type="evidence" value="ECO:0007669"/>
    <property type="project" value="InterPro"/>
</dbReference>
<dbReference type="RefSeq" id="WP_072716463.1">
    <property type="nucleotide sequence ID" value="NZ_FRAU01000012.1"/>
</dbReference>
<dbReference type="EC" id="1.4.1.1" evidence="2"/>
<evidence type="ECO:0000313" key="6">
    <source>
        <dbReference type="EMBL" id="SHL08043.1"/>
    </source>
</evidence>
<evidence type="ECO:0000256" key="2">
    <source>
        <dbReference type="ARBA" id="ARBA00012897"/>
    </source>
</evidence>
<protein>
    <recommendedName>
        <fullName evidence="2">alanine dehydrogenase</fullName>
        <ecNumber evidence="2">1.4.1.1</ecNumber>
    </recommendedName>
</protein>
<dbReference type="GO" id="GO:0000286">
    <property type="term" value="F:alanine dehydrogenase activity"/>
    <property type="evidence" value="ECO:0007669"/>
    <property type="project" value="UniProtKB-EC"/>
</dbReference>
<proteinExistence type="inferred from homology"/>
<reference evidence="7" key="1">
    <citation type="submission" date="2016-11" db="EMBL/GenBank/DDBJ databases">
        <authorList>
            <person name="Varghese N."/>
            <person name="Submissions S."/>
        </authorList>
    </citation>
    <scope>NUCLEOTIDE SEQUENCE [LARGE SCALE GENOMIC DNA]</scope>
    <source>
        <strain evidence="7">DSM 22212</strain>
    </source>
</reference>
<name>A0A1M6XQ56_9BACT</name>
<sequence length="406" mass="44170">MEIPALQGMTIGQALLPMEKPLRLREQHRSLRIGVPREVANEERRVALAPSGVATLIANGHEVYVEQGAGVLANFPDTEYMEAGAQIVATPEDLYSQCELIVKVGRPTEEELKLLQENQVLISALHLGSATPDFFRRLMELGITGIGFEFIRDSDGTLPIVRMMHEIMGSMAVQIAARYLESNEGGKGVMLGGISGVPPATVVIIGAGVVGEWAARTALGFGAHVVVLDTDLGALRAIEHFLDRRVTTAMASVEYIRKALRSADVVIGAKMGEGQRAPILVTEDMVAEMQPGSVIVDTMIDQGGCIETSRPTTHSNPVFRKYEVIHYCVPNMPSNAARTATYALNNVLVPYLIEIGESGSIHEALWRNVGLRNGTYVYRRHLTKKSLATMFGLPYRDIELLIASGL</sequence>
<dbReference type="Pfam" id="PF05222">
    <property type="entry name" value="AlaDh_PNT_N"/>
    <property type="match status" value="1"/>
</dbReference>
<dbReference type="PANTHER" id="PTHR42795">
    <property type="entry name" value="ALANINE DEHYDROGENASE"/>
    <property type="match status" value="1"/>
</dbReference>
<dbReference type="Gene3D" id="3.40.50.720">
    <property type="entry name" value="NAD(P)-binding Rossmann-like Domain"/>
    <property type="match status" value="2"/>
</dbReference>
<accession>A0A1M6XQ56</accession>
<evidence type="ECO:0000256" key="1">
    <source>
        <dbReference type="ARBA" id="ARBA00005689"/>
    </source>
</evidence>
<dbReference type="EMBL" id="FRAU01000012">
    <property type="protein sequence ID" value="SHL08043.1"/>
    <property type="molecule type" value="Genomic_DNA"/>
</dbReference>
<dbReference type="InterPro" id="IPR007886">
    <property type="entry name" value="AlaDH/PNT_N"/>
</dbReference>
<dbReference type="PANTHER" id="PTHR42795:SF1">
    <property type="entry name" value="ALANINE DEHYDROGENASE"/>
    <property type="match status" value="1"/>
</dbReference>